<gene>
    <name evidence="2" type="ORF">H2200_010772</name>
</gene>
<dbReference type="InterPro" id="IPR036291">
    <property type="entry name" value="NAD(P)-bd_dom_sf"/>
</dbReference>
<protein>
    <recommendedName>
        <fullName evidence="1">NAD-dependent epimerase/dehydratase domain-containing protein</fullName>
    </recommendedName>
</protein>
<proteinExistence type="predicted"/>
<dbReference type="SUPFAM" id="SSF51735">
    <property type="entry name" value="NAD(P)-binding Rossmann-fold domains"/>
    <property type="match status" value="1"/>
</dbReference>
<reference evidence="2" key="1">
    <citation type="submission" date="2022-10" db="EMBL/GenBank/DDBJ databases">
        <title>Culturing micro-colonial fungi from biological soil crusts in the Mojave desert and describing Neophaeococcomyces mojavensis, and introducing the new genera and species Taxawa tesnikishii.</title>
        <authorList>
            <person name="Kurbessoian T."/>
            <person name="Stajich J.E."/>
        </authorList>
    </citation>
    <scope>NUCLEOTIDE SEQUENCE</scope>
    <source>
        <strain evidence="2">TK_41</strain>
    </source>
</reference>
<name>A0AA39CDV0_9EURO</name>
<dbReference type="Proteomes" id="UP001172673">
    <property type="component" value="Unassembled WGS sequence"/>
</dbReference>
<evidence type="ECO:0000313" key="3">
    <source>
        <dbReference type="Proteomes" id="UP001172673"/>
    </source>
</evidence>
<dbReference type="GO" id="GO:0005737">
    <property type="term" value="C:cytoplasm"/>
    <property type="evidence" value="ECO:0007669"/>
    <property type="project" value="TreeGrafter"/>
</dbReference>
<evidence type="ECO:0000259" key="1">
    <source>
        <dbReference type="Pfam" id="PF01370"/>
    </source>
</evidence>
<dbReference type="InterPro" id="IPR051783">
    <property type="entry name" value="NAD(P)-dependent_oxidoreduct"/>
</dbReference>
<dbReference type="Gene3D" id="3.40.50.720">
    <property type="entry name" value="NAD(P)-binding Rossmann-like Domain"/>
    <property type="match status" value="1"/>
</dbReference>
<dbReference type="PANTHER" id="PTHR48079">
    <property type="entry name" value="PROTEIN YEEZ"/>
    <property type="match status" value="1"/>
</dbReference>
<evidence type="ECO:0000313" key="2">
    <source>
        <dbReference type="EMBL" id="KAJ9604658.1"/>
    </source>
</evidence>
<dbReference type="EMBL" id="JAPDRK010000018">
    <property type="protein sequence ID" value="KAJ9604658.1"/>
    <property type="molecule type" value="Genomic_DNA"/>
</dbReference>
<dbReference type="GO" id="GO:0004029">
    <property type="term" value="F:aldehyde dehydrogenase (NAD+) activity"/>
    <property type="evidence" value="ECO:0007669"/>
    <property type="project" value="TreeGrafter"/>
</dbReference>
<comment type="caution">
    <text evidence="2">The sequence shown here is derived from an EMBL/GenBank/DDBJ whole genome shotgun (WGS) entry which is preliminary data.</text>
</comment>
<feature type="domain" description="NAD-dependent epimerase/dehydratase" evidence="1">
    <location>
        <begin position="5"/>
        <end position="236"/>
    </location>
</feature>
<dbReference type="InterPro" id="IPR001509">
    <property type="entry name" value="Epimerase_deHydtase"/>
</dbReference>
<dbReference type="PANTHER" id="PTHR48079:SF6">
    <property type="entry name" value="NAD(P)-BINDING DOMAIN-CONTAINING PROTEIN-RELATED"/>
    <property type="match status" value="1"/>
</dbReference>
<accession>A0AA39CDV0</accession>
<dbReference type="Pfam" id="PF01370">
    <property type="entry name" value="Epimerase"/>
    <property type="match status" value="1"/>
</dbReference>
<organism evidence="2 3">
    <name type="scientific">Cladophialophora chaetospira</name>
    <dbReference type="NCBI Taxonomy" id="386627"/>
    <lineage>
        <taxon>Eukaryota</taxon>
        <taxon>Fungi</taxon>
        <taxon>Dikarya</taxon>
        <taxon>Ascomycota</taxon>
        <taxon>Pezizomycotina</taxon>
        <taxon>Eurotiomycetes</taxon>
        <taxon>Chaetothyriomycetidae</taxon>
        <taxon>Chaetothyriales</taxon>
        <taxon>Herpotrichiellaceae</taxon>
        <taxon>Cladophialophora</taxon>
    </lineage>
</organism>
<dbReference type="AlphaFoldDB" id="A0AA39CDV0"/>
<sequence>MSHNILLTGVSGYLGGSLLAALPRANLPAYKNLFALVRTDSQAASVQKYGAQALRFDVKDAFAVRQALVTNEITIVFFLIDALRAETQGHFISALAEVKAKLGGKLDVHFLHTSGAKIFSSHAGAPTHEPLLDTDPELYRVQKAQKPPVALIQSAIDANNSVIEQAEAAGVKSYIFVPCIVYGKGDGFGNPISIQTVAIVKAARAARRVYAVDEGRPSWPVCHVSDNTSLYVELLRGILGGKGVGSGKEGYYLASSGGVAWEDLYQAMARRLKERGLVDEEEVVVAKGDEGVLKKMGEGMGCGPELVGLMLGGKCTFTPRHGEESLGWKPQFKPEHILETAAEEVDLILENLKD</sequence>
<keyword evidence="3" id="KW-1185">Reference proteome</keyword>